<gene>
    <name evidence="1" type="ORF">C7H19_01830</name>
</gene>
<proteinExistence type="predicted"/>
<dbReference type="RefSeq" id="WP_106455174.1">
    <property type="nucleotide sequence ID" value="NZ_PXOH01000001.1"/>
</dbReference>
<evidence type="ECO:0000313" key="2">
    <source>
        <dbReference type="Proteomes" id="UP000239001"/>
    </source>
</evidence>
<reference evidence="1 2" key="1">
    <citation type="submission" date="2018-03" db="EMBL/GenBank/DDBJ databases">
        <title>The ancient ancestry and fast evolution of plastids.</title>
        <authorList>
            <person name="Moore K.R."/>
            <person name="Magnabosco C."/>
            <person name="Momper L."/>
            <person name="Gold D.A."/>
            <person name="Bosak T."/>
            <person name="Fournier G.P."/>
        </authorList>
    </citation>
    <scope>NUCLEOTIDE SEQUENCE [LARGE SCALE GENOMIC DNA]</scope>
    <source>
        <strain evidence="1 2">CCALA 016</strain>
    </source>
</reference>
<comment type="caution">
    <text evidence="1">The sequence shown here is derived from an EMBL/GenBank/DDBJ whole genome shotgun (WGS) entry which is preliminary data.</text>
</comment>
<organism evidence="1 2">
    <name type="scientific">Aphanothece hegewaldii CCALA 016</name>
    <dbReference type="NCBI Taxonomy" id="2107694"/>
    <lineage>
        <taxon>Bacteria</taxon>
        <taxon>Bacillati</taxon>
        <taxon>Cyanobacteriota</taxon>
        <taxon>Cyanophyceae</taxon>
        <taxon>Oscillatoriophycideae</taxon>
        <taxon>Chroococcales</taxon>
        <taxon>Aphanothecaceae</taxon>
        <taxon>Aphanothece</taxon>
    </lineage>
</organism>
<dbReference type="Proteomes" id="UP000239001">
    <property type="component" value="Unassembled WGS sequence"/>
</dbReference>
<reference evidence="1 2" key="2">
    <citation type="submission" date="2018-03" db="EMBL/GenBank/DDBJ databases">
        <authorList>
            <person name="Keele B.F."/>
        </authorList>
    </citation>
    <scope>NUCLEOTIDE SEQUENCE [LARGE SCALE GENOMIC DNA]</scope>
    <source>
        <strain evidence="1 2">CCALA 016</strain>
    </source>
</reference>
<sequence length="70" mass="8302">MKPTLLNQLWRIIEETPTHILLSLDVRDLVEQMLLKLDKINPLTPEENCLIRDYLKSKTPLIRDLAYERS</sequence>
<protein>
    <submittedName>
        <fullName evidence="1">Uncharacterized protein</fullName>
    </submittedName>
</protein>
<name>A0A2T1M3Y7_9CHRO</name>
<dbReference type="OrthoDB" id="426600at2"/>
<keyword evidence="2" id="KW-1185">Reference proteome</keyword>
<dbReference type="AlphaFoldDB" id="A0A2T1M3Y7"/>
<evidence type="ECO:0000313" key="1">
    <source>
        <dbReference type="EMBL" id="PSF39554.1"/>
    </source>
</evidence>
<accession>A0A2T1M3Y7</accession>
<dbReference type="EMBL" id="PXOH01000001">
    <property type="protein sequence ID" value="PSF39554.1"/>
    <property type="molecule type" value="Genomic_DNA"/>
</dbReference>